<dbReference type="InterPro" id="IPR044839">
    <property type="entry name" value="NDR1-like"/>
</dbReference>
<feature type="region of interest" description="Disordered" evidence="3">
    <location>
        <begin position="1"/>
        <end position="109"/>
    </location>
</feature>
<accession>A0A8X8YC76</accession>
<evidence type="ECO:0000313" key="5">
    <source>
        <dbReference type="EMBL" id="KAG6429265.1"/>
    </source>
</evidence>
<proteinExistence type="predicted"/>
<dbReference type="PANTHER" id="PTHR31234:SF42">
    <property type="entry name" value="LATE EMBRYOGENESIS ABUNDANT (LEA) HYDROXYPROLINE-RICH GLYCOPROTEIN FAMILY"/>
    <property type="match status" value="1"/>
</dbReference>
<sequence>MSHHNETNPHFLPRQRDPIIEFPSRTPPPRSRPPSRHRGHTQDVAETPPHGHPTQPPTPRAPPTQVAPPPHGHPTQHPPPHVPPTHGAPPPHGHPPPSLGGTSPDHPAHVKTMAPFVAELPHQESRPHSDSHTRPQHGRGGRHPGFIHPPTSQRTRPLTWLVAAFCMLFWILVIVGGLIVLIVYLVFRPRSPWFDISTATINAAYLDMGYLLNADVTVLANFSNPNSKVKVDFSYVILDLYYDNNYLTTSYIKPFAVMRGESRFADVHMVGSQVKLSSKHSMQLQKQIEEGRVNLEIKGLFRARSKLGGIFHYSYWMYAHCQLVVTGPPTGVLLTKKCVTKR</sequence>
<evidence type="ECO:0000313" key="6">
    <source>
        <dbReference type="Proteomes" id="UP000298416"/>
    </source>
</evidence>
<evidence type="ECO:0000256" key="3">
    <source>
        <dbReference type="SAM" id="MobiDB-lite"/>
    </source>
</evidence>
<dbReference type="GO" id="GO:0098542">
    <property type="term" value="P:defense response to other organism"/>
    <property type="evidence" value="ECO:0007669"/>
    <property type="project" value="InterPro"/>
</dbReference>
<reference evidence="5" key="2">
    <citation type="submission" date="2020-08" db="EMBL/GenBank/DDBJ databases">
        <title>Plant Genome Project.</title>
        <authorList>
            <person name="Zhang R.-G."/>
        </authorList>
    </citation>
    <scope>NUCLEOTIDE SEQUENCE</scope>
    <source>
        <strain evidence="5">Huo1</strain>
        <tissue evidence="5">Leaf</tissue>
    </source>
</reference>
<protein>
    <recommendedName>
        <fullName evidence="7">Late embryogenesis abundant protein LEA-2 subgroup domain-containing protein</fullName>
    </recommendedName>
</protein>
<comment type="caution">
    <text evidence="5">The sequence shown here is derived from an EMBL/GenBank/DDBJ whole genome shotgun (WGS) entry which is preliminary data.</text>
</comment>
<keyword evidence="2 4" id="KW-0472">Membrane</keyword>
<organism evidence="5">
    <name type="scientific">Salvia splendens</name>
    <name type="common">Scarlet sage</name>
    <dbReference type="NCBI Taxonomy" id="180675"/>
    <lineage>
        <taxon>Eukaryota</taxon>
        <taxon>Viridiplantae</taxon>
        <taxon>Streptophyta</taxon>
        <taxon>Embryophyta</taxon>
        <taxon>Tracheophyta</taxon>
        <taxon>Spermatophyta</taxon>
        <taxon>Magnoliopsida</taxon>
        <taxon>eudicotyledons</taxon>
        <taxon>Gunneridae</taxon>
        <taxon>Pentapetalae</taxon>
        <taxon>asterids</taxon>
        <taxon>lamiids</taxon>
        <taxon>Lamiales</taxon>
        <taxon>Lamiaceae</taxon>
        <taxon>Nepetoideae</taxon>
        <taxon>Mentheae</taxon>
        <taxon>Salviinae</taxon>
        <taxon>Salvia</taxon>
        <taxon>Salvia subgen. Calosphace</taxon>
        <taxon>core Calosphace</taxon>
    </lineage>
</organism>
<gene>
    <name evidence="5" type="ORF">SASPL_107310</name>
</gene>
<keyword evidence="4" id="KW-1133">Transmembrane helix</keyword>
<dbReference type="EMBL" id="PNBA02000003">
    <property type="protein sequence ID" value="KAG6429265.1"/>
    <property type="molecule type" value="Genomic_DNA"/>
</dbReference>
<evidence type="ECO:0000256" key="4">
    <source>
        <dbReference type="SAM" id="Phobius"/>
    </source>
</evidence>
<feature type="region of interest" description="Disordered" evidence="3">
    <location>
        <begin position="122"/>
        <end position="151"/>
    </location>
</feature>
<reference evidence="5" key="1">
    <citation type="submission" date="2018-01" db="EMBL/GenBank/DDBJ databases">
        <authorList>
            <person name="Mao J.F."/>
        </authorList>
    </citation>
    <scope>NUCLEOTIDE SEQUENCE</scope>
    <source>
        <strain evidence="5">Huo1</strain>
        <tissue evidence="5">Leaf</tissue>
    </source>
</reference>
<evidence type="ECO:0008006" key="7">
    <source>
        <dbReference type="Google" id="ProtNLM"/>
    </source>
</evidence>
<feature type="transmembrane region" description="Helical" evidence="4">
    <location>
        <begin position="160"/>
        <end position="187"/>
    </location>
</feature>
<dbReference type="GO" id="GO:0005886">
    <property type="term" value="C:plasma membrane"/>
    <property type="evidence" value="ECO:0007669"/>
    <property type="project" value="TreeGrafter"/>
</dbReference>
<comment type="subcellular location">
    <subcellularLocation>
        <location evidence="1">Membrane</location>
    </subcellularLocation>
</comment>
<evidence type="ECO:0000256" key="1">
    <source>
        <dbReference type="ARBA" id="ARBA00004370"/>
    </source>
</evidence>
<feature type="compositionally biased region" description="Basic and acidic residues" evidence="3">
    <location>
        <begin position="122"/>
        <end position="133"/>
    </location>
</feature>
<feature type="compositionally biased region" description="Pro residues" evidence="3">
    <location>
        <begin position="50"/>
        <end position="98"/>
    </location>
</feature>
<keyword evidence="4" id="KW-0812">Transmembrane</keyword>
<dbReference type="PANTHER" id="PTHR31234">
    <property type="entry name" value="LATE EMBRYOGENESIS ABUNDANT (LEA) HYDROXYPROLINE-RICH GLYCOPROTEIN FAMILY"/>
    <property type="match status" value="1"/>
</dbReference>
<dbReference type="Proteomes" id="UP000298416">
    <property type="component" value="Unassembled WGS sequence"/>
</dbReference>
<keyword evidence="6" id="KW-1185">Reference proteome</keyword>
<name>A0A8X8YC76_SALSN</name>
<evidence type="ECO:0000256" key="2">
    <source>
        <dbReference type="ARBA" id="ARBA00023136"/>
    </source>
</evidence>
<dbReference type="AlphaFoldDB" id="A0A8X8YC76"/>